<dbReference type="EMBL" id="DRMN01000340">
    <property type="protein sequence ID" value="HFB55298.1"/>
    <property type="molecule type" value="Genomic_DNA"/>
</dbReference>
<keyword evidence="1" id="KW-1133">Transmembrane helix</keyword>
<name>A0A7C3GLQ4_9PROT</name>
<accession>A0A7C3GLQ4</accession>
<protein>
    <submittedName>
        <fullName evidence="2">Uncharacterized protein</fullName>
    </submittedName>
</protein>
<proteinExistence type="predicted"/>
<organism evidence="2 3">
    <name type="scientific">Hellea balneolensis</name>
    <dbReference type="NCBI Taxonomy" id="287478"/>
    <lineage>
        <taxon>Bacteria</taxon>
        <taxon>Pseudomonadati</taxon>
        <taxon>Pseudomonadota</taxon>
        <taxon>Alphaproteobacteria</taxon>
        <taxon>Maricaulales</taxon>
        <taxon>Robiginitomaculaceae</taxon>
        <taxon>Hellea</taxon>
    </lineage>
</organism>
<evidence type="ECO:0000256" key="1">
    <source>
        <dbReference type="SAM" id="Phobius"/>
    </source>
</evidence>
<feature type="transmembrane region" description="Helical" evidence="1">
    <location>
        <begin position="202"/>
        <end position="222"/>
    </location>
</feature>
<sequence length="356" mass="39552">MLFTPRLISLDQEGHVWMLTSVGGETHRERKPIPFGQKILIIPRSQCSFRRADLKEGGRAAVQAARLRAQKDALPGENKLRIVKDDDGKKIGIWGYASPEGFSRTLPESLAYEPAEAGERLVICMEGVEGQVWRDGVLRASRWWPQTPTQRQWQTFMRVAHPGDVTELPVMPAPISVPLRTQFPLLDVDRDQLISFFSPVKLFVASMTIAGFFAAFMGAQYIRYQIDLKATQARIANVSQEASLVLSQRRRARAQIRAARHVDALGAEGRILKGLDGVANALKGQDVFISFIQLRDGVFEVRVKGSPEISGPALVEKLENHPALQDVNVTLGRSNTLIIKAKLLDINASQTQVEAK</sequence>
<gene>
    <name evidence="2" type="ORF">ENJ46_05185</name>
</gene>
<reference evidence="2" key="1">
    <citation type="journal article" date="2020" name="mSystems">
        <title>Genome- and Community-Level Interaction Insights into Carbon Utilization and Element Cycling Functions of Hydrothermarchaeota in Hydrothermal Sediment.</title>
        <authorList>
            <person name="Zhou Z."/>
            <person name="Liu Y."/>
            <person name="Xu W."/>
            <person name="Pan J."/>
            <person name="Luo Z.H."/>
            <person name="Li M."/>
        </authorList>
    </citation>
    <scope>NUCLEOTIDE SEQUENCE [LARGE SCALE GENOMIC DNA]</scope>
    <source>
        <strain evidence="2">HyVt-489</strain>
    </source>
</reference>
<dbReference type="AlphaFoldDB" id="A0A7C3GLQ4"/>
<evidence type="ECO:0000313" key="2">
    <source>
        <dbReference type="EMBL" id="HFB55298.1"/>
    </source>
</evidence>
<keyword evidence="1" id="KW-0472">Membrane</keyword>
<keyword evidence="1" id="KW-0812">Transmembrane</keyword>
<dbReference type="Proteomes" id="UP000886042">
    <property type="component" value="Unassembled WGS sequence"/>
</dbReference>
<evidence type="ECO:0000313" key="3">
    <source>
        <dbReference type="Proteomes" id="UP000886042"/>
    </source>
</evidence>
<comment type="caution">
    <text evidence="2">The sequence shown here is derived from an EMBL/GenBank/DDBJ whole genome shotgun (WGS) entry which is preliminary data.</text>
</comment>